<evidence type="ECO:0000259" key="11">
    <source>
        <dbReference type="Pfam" id="PF08263"/>
    </source>
</evidence>
<organism evidence="12 13">
    <name type="scientific">Arachis hypogaea</name>
    <name type="common">Peanut</name>
    <dbReference type="NCBI Taxonomy" id="3818"/>
    <lineage>
        <taxon>Eukaryota</taxon>
        <taxon>Viridiplantae</taxon>
        <taxon>Streptophyta</taxon>
        <taxon>Embryophyta</taxon>
        <taxon>Tracheophyta</taxon>
        <taxon>Spermatophyta</taxon>
        <taxon>Magnoliopsida</taxon>
        <taxon>eudicotyledons</taxon>
        <taxon>Gunneridae</taxon>
        <taxon>Pentapetalae</taxon>
        <taxon>rosids</taxon>
        <taxon>fabids</taxon>
        <taxon>Fabales</taxon>
        <taxon>Fabaceae</taxon>
        <taxon>Papilionoideae</taxon>
        <taxon>50 kb inversion clade</taxon>
        <taxon>dalbergioids sensu lato</taxon>
        <taxon>Dalbergieae</taxon>
        <taxon>Pterocarpus clade</taxon>
        <taxon>Arachis</taxon>
    </lineage>
</organism>
<gene>
    <name evidence="12" type="ORF">Ahy_B04g069030</name>
</gene>
<keyword evidence="13" id="KW-1185">Reference proteome</keyword>
<protein>
    <recommendedName>
        <fullName evidence="11">Leucine-rich repeat-containing N-terminal plant-type domain-containing protein</fullName>
    </recommendedName>
</protein>
<dbReference type="Gene3D" id="3.80.10.10">
    <property type="entry name" value="Ribonuclease Inhibitor"/>
    <property type="match status" value="4"/>
</dbReference>
<reference evidence="12 13" key="1">
    <citation type="submission" date="2019-01" db="EMBL/GenBank/DDBJ databases">
        <title>Sequencing of cultivated peanut Arachis hypogaea provides insights into genome evolution and oil improvement.</title>
        <authorList>
            <person name="Chen X."/>
        </authorList>
    </citation>
    <scope>NUCLEOTIDE SEQUENCE [LARGE SCALE GENOMIC DNA]</scope>
    <source>
        <strain evidence="13">cv. Fuhuasheng</strain>
        <tissue evidence="12">Leaves</tissue>
    </source>
</reference>
<dbReference type="SMART" id="SM00369">
    <property type="entry name" value="LRR_TYP"/>
    <property type="match status" value="3"/>
</dbReference>
<dbReference type="OrthoDB" id="676979at2759"/>
<keyword evidence="5 10" id="KW-0732">Signal</keyword>
<dbReference type="PANTHER" id="PTHR48009:SF1">
    <property type="entry name" value="LEUCINE-RICH REPEAT (LRR) FAMILY PROTEIN"/>
    <property type="match status" value="1"/>
</dbReference>
<feature type="signal peptide" evidence="10">
    <location>
        <begin position="1"/>
        <end position="23"/>
    </location>
</feature>
<evidence type="ECO:0000256" key="2">
    <source>
        <dbReference type="ARBA" id="ARBA00009592"/>
    </source>
</evidence>
<dbReference type="EMBL" id="SDMP01000014">
    <property type="protein sequence ID" value="RYR11511.1"/>
    <property type="molecule type" value="Genomic_DNA"/>
</dbReference>
<accession>A0A444ZBE6</accession>
<dbReference type="SMR" id="A0A444ZBE6"/>
<keyword evidence="6" id="KW-0677">Repeat</keyword>
<dbReference type="Pfam" id="PF00560">
    <property type="entry name" value="LRR_1"/>
    <property type="match status" value="2"/>
</dbReference>
<keyword evidence="7" id="KW-1133">Transmembrane helix</keyword>
<dbReference type="PANTHER" id="PTHR48009">
    <property type="entry name" value="LEUCINE-RICH REPEAT (LRR) FAMILY PROTEIN"/>
    <property type="match status" value="1"/>
</dbReference>
<feature type="chain" id="PRO_5019473769" description="Leucine-rich repeat-containing N-terminal plant-type domain-containing protein" evidence="10">
    <location>
        <begin position="24"/>
        <end position="410"/>
    </location>
</feature>
<dbReference type="Pfam" id="PF08263">
    <property type="entry name" value="LRRNT_2"/>
    <property type="match status" value="1"/>
</dbReference>
<dbReference type="GO" id="GO:0016020">
    <property type="term" value="C:membrane"/>
    <property type="evidence" value="ECO:0007669"/>
    <property type="project" value="UniProtKB-SubCell"/>
</dbReference>
<dbReference type="AlphaFoldDB" id="A0A444ZBE6"/>
<evidence type="ECO:0000256" key="10">
    <source>
        <dbReference type="SAM" id="SignalP"/>
    </source>
</evidence>
<dbReference type="STRING" id="3818.A0A444ZBE6"/>
<name>A0A444ZBE6_ARAHY</name>
<keyword evidence="3" id="KW-0433">Leucine-rich repeat</keyword>
<evidence type="ECO:0000313" key="12">
    <source>
        <dbReference type="EMBL" id="RYR11511.1"/>
    </source>
</evidence>
<sequence length="410" mass="44307">MATPHYCYTFLLVSHLFLLSAQSLDPTDFKALLSIKNTLTDVSPTTPFFSTWNLTAPDPCSSFSGVTCSFNRVTILSLGANSLSLAGSLPPSISVLTELTQLILSPGIVTGSIPQELGQLNKLRVISLSNNRFTGAIPSIFSSLKTLHTLDLSNNQLAGSVPPSLTELPQLRVLILASNSLTGDFPQTVSSPLLHLDLKNNKLTGTLPPWMPSSLRYLSVSQNEMWGPLSNGLDSLSELEFLDLSMNHFSGPIPAQLFYLPTLSSLFLQRNNLSGELPQSPGDNGPLIWSPSYGEGSTVDLSHNSLSGKLSTVFDGVESLFLNNNRFIGTVPEVYVKSMCRGSTRTLYLQHNYLTGIPFEEGTVLPDTASLCLSYNCMVPPASLMTCPASAGEQLSRPVAQCSLFNKRLN</sequence>
<dbReference type="SUPFAM" id="SSF52058">
    <property type="entry name" value="L domain-like"/>
    <property type="match status" value="1"/>
</dbReference>
<keyword evidence="9" id="KW-0325">Glycoprotein</keyword>
<comment type="caution">
    <text evidence="12">The sequence shown here is derived from an EMBL/GenBank/DDBJ whole genome shotgun (WGS) entry which is preliminary data.</text>
</comment>
<feature type="domain" description="Leucine-rich repeat-containing N-terminal plant-type" evidence="11">
    <location>
        <begin position="26"/>
        <end position="69"/>
    </location>
</feature>
<evidence type="ECO:0000256" key="5">
    <source>
        <dbReference type="ARBA" id="ARBA00022729"/>
    </source>
</evidence>
<evidence type="ECO:0000256" key="8">
    <source>
        <dbReference type="ARBA" id="ARBA00023136"/>
    </source>
</evidence>
<dbReference type="Gramene" id="arahy.Tifrunner.gnm2.ann2.Ah14g018600.1">
    <property type="protein sequence ID" value="arahy.Tifrunner.gnm2.ann2.Ah14g018600.1-CDS-1"/>
    <property type="gene ID" value="arahy.Tifrunner.gnm2.ann2.Ah14g018600"/>
</dbReference>
<dbReference type="PRINTS" id="PR00019">
    <property type="entry name" value="LEURICHRPT"/>
</dbReference>
<keyword evidence="8" id="KW-0472">Membrane</keyword>
<dbReference type="InterPro" id="IPR003591">
    <property type="entry name" value="Leu-rich_rpt_typical-subtyp"/>
</dbReference>
<evidence type="ECO:0000256" key="6">
    <source>
        <dbReference type="ARBA" id="ARBA00022737"/>
    </source>
</evidence>
<proteinExistence type="inferred from homology"/>
<dbReference type="Pfam" id="PF13855">
    <property type="entry name" value="LRR_8"/>
    <property type="match status" value="1"/>
</dbReference>
<dbReference type="InterPro" id="IPR013210">
    <property type="entry name" value="LRR_N_plant-typ"/>
</dbReference>
<dbReference type="InterPro" id="IPR032675">
    <property type="entry name" value="LRR_dom_sf"/>
</dbReference>
<comment type="subcellular location">
    <subcellularLocation>
        <location evidence="1">Membrane</location>
        <topology evidence="1">Single-pass type I membrane protein</topology>
    </subcellularLocation>
</comment>
<dbReference type="FunFam" id="3.80.10.10:FF:000275">
    <property type="entry name" value="Leucine-rich repeat receptor-like protein kinase"/>
    <property type="match status" value="1"/>
</dbReference>
<dbReference type="InterPro" id="IPR053213">
    <property type="entry name" value="RLP29"/>
</dbReference>
<dbReference type="Proteomes" id="UP000289738">
    <property type="component" value="Chromosome B04"/>
</dbReference>
<dbReference type="InterPro" id="IPR001611">
    <property type="entry name" value="Leu-rich_rpt"/>
</dbReference>
<keyword evidence="4" id="KW-0812">Transmembrane</keyword>
<evidence type="ECO:0000313" key="13">
    <source>
        <dbReference type="Proteomes" id="UP000289738"/>
    </source>
</evidence>
<evidence type="ECO:0000256" key="7">
    <source>
        <dbReference type="ARBA" id="ARBA00022989"/>
    </source>
</evidence>
<evidence type="ECO:0000256" key="4">
    <source>
        <dbReference type="ARBA" id="ARBA00022692"/>
    </source>
</evidence>
<evidence type="ECO:0000256" key="3">
    <source>
        <dbReference type="ARBA" id="ARBA00022614"/>
    </source>
</evidence>
<comment type="similarity">
    <text evidence="2">Belongs to the RLP family.</text>
</comment>
<evidence type="ECO:0000256" key="9">
    <source>
        <dbReference type="ARBA" id="ARBA00023180"/>
    </source>
</evidence>
<evidence type="ECO:0000256" key="1">
    <source>
        <dbReference type="ARBA" id="ARBA00004479"/>
    </source>
</evidence>